<name>A0AAV9IRW7_CYACA</name>
<keyword evidence="3" id="KW-1185">Reference proteome</keyword>
<dbReference type="InterPro" id="IPR029044">
    <property type="entry name" value="Nucleotide-diphossugar_trans"/>
</dbReference>
<proteinExistence type="predicted"/>
<dbReference type="EMBL" id="JANCYW010000003">
    <property type="protein sequence ID" value="KAK4534826.1"/>
    <property type="molecule type" value="Genomic_DNA"/>
</dbReference>
<dbReference type="Proteomes" id="UP001301350">
    <property type="component" value="Unassembled WGS sequence"/>
</dbReference>
<evidence type="ECO:0000313" key="3">
    <source>
        <dbReference type="Proteomes" id="UP001301350"/>
    </source>
</evidence>
<dbReference type="Gene3D" id="3.90.550.10">
    <property type="entry name" value="Spore Coat Polysaccharide Biosynthesis Protein SpsA, Chain A"/>
    <property type="match status" value="1"/>
</dbReference>
<gene>
    <name evidence="2" type="ORF">CDCA_CDCA03G0851</name>
</gene>
<organism evidence="2 3">
    <name type="scientific">Cyanidium caldarium</name>
    <name type="common">Red alga</name>
    <dbReference type="NCBI Taxonomy" id="2771"/>
    <lineage>
        <taxon>Eukaryota</taxon>
        <taxon>Rhodophyta</taxon>
        <taxon>Bangiophyceae</taxon>
        <taxon>Cyanidiales</taxon>
        <taxon>Cyanidiaceae</taxon>
        <taxon>Cyanidium</taxon>
    </lineage>
</organism>
<dbReference type="PANTHER" id="PTHR36529">
    <property type="entry name" value="SLL1095 PROTEIN"/>
    <property type="match status" value="1"/>
</dbReference>
<dbReference type="AlphaFoldDB" id="A0AAV9IRW7"/>
<evidence type="ECO:0000313" key="2">
    <source>
        <dbReference type="EMBL" id="KAK4534826.1"/>
    </source>
</evidence>
<dbReference type="PANTHER" id="PTHR36529:SF1">
    <property type="entry name" value="GLYCOSYLTRANSFERASE"/>
    <property type="match status" value="1"/>
</dbReference>
<protein>
    <recommendedName>
        <fullName evidence="4">Glycosyltransferase</fullName>
    </recommendedName>
</protein>
<evidence type="ECO:0000256" key="1">
    <source>
        <dbReference type="SAM" id="MobiDB-lite"/>
    </source>
</evidence>
<evidence type="ECO:0008006" key="4">
    <source>
        <dbReference type="Google" id="ProtNLM"/>
    </source>
</evidence>
<dbReference type="Pfam" id="PF09837">
    <property type="entry name" value="DUF2064"/>
    <property type="match status" value="1"/>
</dbReference>
<feature type="region of interest" description="Disordered" evidence="1">
    <location>
        <begin position="1"/>
        <end position="21"/>
    </location>
</feature>
<accession>A0AAV9IRW7</accession>
<reference evidence="2 3" key="1">
    <citation type="submission" date="2022-07" db="EMBL/GenBank/DDBJ databases">
        <title>Genome-wide signatures of adaptation to extreme environments.</title>
        <authorList>
            <person name="Cho C.H."/>
            <person name="Yoon H.S."/>
        </authorList>
    </citation>
    <scope>NUCLEOTIDE SEQUENCE [LARGE SCALE GENOMIC DNA]</scope>
    <source>
        <strain evidence="2 3">DBV 063 E5</strain>
    </source>
</reference>
<sequence length="296" mass="32316">MEAAQPGDPLASDAGRRPLPRSSAPRRFALILFTKVPLAGFAKTRLGERLGHGTAAALAAALTRSCLAQAQAWWERMRRDESVDAQVWVFYAVPSASWTSLPEAEVWLDGQVRQPYPDMRVHRQWSPGDVWEADSPPPPDTSPVSLGARLIHAFQRVARQQPPPDYLLVMGSDCPALTAAHLHAAVATFFTQSPSPDAVLGPALDGGYYLLGVRQPHGDAARWSRTLRAAFGPHQQFSSADVFTRTLASLRHADLAVQVLPHVLPDVDEVRDLVHLPRSLLESLEVHSEKGSESDA</sequence>
<comment type="caution">
    <text evidence="2">The sequence shown here is derived from an EMBL/GenBank/DDBJ whole genome shotgun (WGS) entry which is preliminary data.</text>
</comment>
<dbReference type="SUPFAM" id="SSF53448">
    <property type="entry name" value="Nucleotide-diphospho-sugar transferases"/>
    <property type="match status" value="1"/>
</dbReference>
<dbReference type="InterPro" id="IPR018641">
    <property type="entry name" value="Trfase_1_rSAM/seldom-assoc"/>
</dbReference>